<proteinExistence type="predicted"/>
<comment type="caution">
    <text evidence="8">The sequence shown here is derived from an EMBL/GenBank/DDBJ whole genome shotgun (WGS) entry which is preliminary data.</text>
</comment>
<dbReference type="EMBL" id="DNAN01000707">
    <property type="protein sequence ID" value="HAW78062.1"/>
    <property type="molecule type" value="Genomic_DNA"/>
</dbReference>
<dbReference type="SUPFAM" id="SSF51905">
    <property type="entry name" value="FAD/NAD(P)-binding domain"/>
    <property type="match status" value="1"/>
</dbReference>
<name>A0A349TTE5_9ALTE</name>
<evidence type="ECO:0000256" key="1">
    <source>
        <dbReference type="ARBA" id="ARBA00001974"/>
    </source>
</evidence>
<dbReference type="Proteomes" id="UP000263517">
    <property type="component" value="Unassembled WGS sequence"/>
</dbReference>
<dbReference type="PRINTS" id="PR00368">
    <property type="entry name" value="FADPNR"/>
</dbReference>
<dbReference type="Proteomes" id="UP000264779">
    <property type="component" value="Unassembled WGS sequence"/>
</dbReference>
<evidence type="ECO:0000256" key="4">
    <source>
        <dbReference type="ARBA" id="ARBA00023002"/>
    </source>
</evidence>
<keyword evidence="4" id="KW-0560">Oxidoreductase</keyword>
<dbReference type="Pfam" id="PF07992">
    <property type="entry name" value="Pyr_redox_2"/>
    <property type="match status" value="1"/>
</dbReference>
<dbReference type="InterPro" id="IPR016156">
    <property type="entry name" value="FAD/NAD-linked_Rdtase_dimer_sf"/>
</dbReference>
<comment type="cofactor">
    <cofactor evidence="1">
        <name>FAD</name>
        <dbReference type="ChEBI" id="CHEBI:57692"/>
    </cofactor>
</comment>
<feature type="domain" description="Reductase C-terminal" evidence="6">
    <location>
        <begin position="318"/>
        <end position="398"/>
    </location>
</feature>
<dbReference type="InterPro" id="IPR036188">
    <property type="entry name" value="FAD/NAD-bd_sf"/>
</dbReference>
<dbReference type="RefSeq" id="WP_196897584.1">
    <property type="nucleotide sequence ID" value="NZ_CALBIY010000076.1"/>
</dbReference>
<evidence type="ECO:0000256" key="3">
    <source>
        <dbReference type="ARBA" id="ARBA00022827"/>
    </source>
</evidence>
<keyword evidence="2" id="KW-0285">Flavoprotein</keyword>
<dbReference type="GO" id="GO:0005737">
    <property type="term" value="C:cytoplasm"/>
    <property type="evidence" value="ECO:0007669"/>
    <property type="project" value="TreeGrafter"/>
</dbReference>
<dbReference type="InterPro" id="IPR050446">
    <property type="entry name" value="FAD-oxidoreductase/Apoptosis"/>
</dbReference>
<reference evidence="9 10" key="1">
    <citation type="journal article" date="2018" name="Nat. Biotechnol.">
        <title>A standardized bacterial taxonomy based on genome phylogeny substantially revises the tree of life.</title>
        <authorList>
            <person name="Parks D.H."/>
            <person name="Chuvochina M."/>
            <person name="Waite D.W."/>
            <person name="Rinke C."/>
            <person name="Skarshewski A."/>
            <person name="Chaumeil P.A."/>
            <person name="Hugenholtz P."/>
        </authorList>
    </citation>
    <scope>NUCLEOTIDE SEQUENCE [LARGE SCALE GENOMIC DNA]</scope>
    <source>
        <strain evidence="8">UBA11621</strain>
        <strain evidence="7">UBA11978</strain>
    </source>
</reference>
<dbReference type="PANTHER" id="PTHR43557:SF2">
    <property type="entry name" value="RIESKE DOMAIN-CONTAINING PROTEIN-RELATED"/>
    <property type="match status" value="1"/>
</dbReference>
<dbReference type="Gene3D" id="3.30.390.30">
    <property type="match status" value="1"/>
</dbReference>
<dbReference type="InterPro" id="IPR028202">
    <property type="entry name" value="Reductase_C"/>
</dbReference>
<accession>A0A349TTE5</accession>
<dbReference type="PANTHER" id="PTHR43557">
    <property type="entry name" value="APOPTOSIS-INDUCING FACTOR 1"/>
    <property type="match status" value="1"/>
</dbReference>
<feature type="domain" description="FAD/NAD(P)-binding" evidence="5">
    <location>
        <begin position="2"/>
        <end position="299"/>
    </location>
</feature>
<dbReference type="AlphaFoldDB" id="A0A349TTE5"/>
<organism evidence="8 10">
    <name type="scientific">Alteromonas australica</name>
    <dbReference type="NCBI Taxonomy" id="589873"/>
    <lineage>
        <taxon>Bacteria</taxon>
        <taxon>Pseudomonadati</taxon>
        <taxon>Pseudomonadota</taxon>
        <taxon>Gammaproteobacteria</taxon>
        <taxon>Alteromonadales</taxon>
        <taxon>Alteromonadaceae</taxon>
        <taxon>Alteromonas/Salinimonas group</taxon>
        <taxon>Alteromonas</taxon>
    </lineage>
</organism>
<keyword evidence="3" id="KW-0274">FAD</keyword>
<evidence type="ECO:0000256" key="2">
    <source>
        <dbReference type="ARBA" id="ARBA00022630"/>
    </source>
</evidence>
<dbReference type="Pfam" id="PF14759">
    <property type="entry name" value="Reductase_C"/>
    <property type="match status" value="1"/>
</dbReference>
<evidence type="ECO:0000313" key="9">
    <source>
        <dbReference type="Proteomes" id="UP000263517"/>
    </source>
</evidence>
<gene>
    <name evidence="7" type="ORF">DCW74_20285</name>
    <name evidence="8" type="ORF">DEB45_12120</name>
</gene>
<protein>
    <submittedName>
        <fullName evidence="8">Pyridine nucleotide-disulfide oxidoreductase</fullName>
    </submittedName>
</protein>
<dbReference type="GO" id="GO:0016651">
    <property type="term" value="F:oxidoreductase activity, acting on NAD(P)H"/>
    <property type="evidence" value="ECO:0007669"/>
    <property type="project" value="TreeGrafter"/>
</dbReference>
<dbReference type="PRINTS" id="PR00411">
    <property type="entry name" value="PNDRDTASEI"/>
</dbReference>
<dbReference type="Gene3D" id="3.50.50.60">
    <property type="entry name" value="FAD/NAD(P)-binding domain"/>
    <property type="match status" value="2"/>
</dbReference>
<dbReference type="SUPFAM" id="SSF55424">
    <property type="entry name" value="FAD/NAD-linked reductases, dimerisation (C-terminal) domain"/>
    <property type="match status" value="1"/>
</dbReference>
<evidence type="ECO:0000259" key="5">
    <source>
        <dbReference type="Pfam" id="PF07992"/>
    </source>
</evidence>
<dbReference type="EMBL" id="DONK01000184">
    <property type="protein sequence ID" value="HBU51997.1"/>
    <property type="molecule type" value="Genomic_DNA"/>
</dbReference>
<evidence type="ECO:0000313" key="7">
    <source>
        <dbReference type="EMBL" id="HAW78062.1"/>
    </source>
</evidence>
<sequence>MSCIIIGASHAGVQAAVNLRGQGYEGGITLISAEKVLPYQRPPLSKAFLQDTLPEQRLWLRPEAFYQQKHIDLKLNTRVTAINREQQTVVLENGDTLPYSQLILATGASVRRLNLPGSERKGIHYLRDHSDTSGIKAQLPDVTNVVVIGGGYIGLEAAASLNKMGKNVTVLVNTARPLQHLTSPVISDYLCRLHEGNGVTIETNILATEITGGAHLDGVTCDNGKHYPADMVVAGIGVEPCTELAAMCGLAISNGVEVNGYMQTSDEHIYAIGDCANFHHAIYNKPLRIESVQNATDQAKTVAQAICNKASAYTALPWFWSDQYDAKLQIAGLSTGYDEVVVRQESDTSLAAFYFAKERMIAVDTINQPKSFMVARKYLPTLPNIDKTLLADPDVAVSDIFTGAEACLT</sequence>
<evidence type="ECO:0000259" key="6">
    <source>
        <dbReference type="Pfam" id="PF14759"/>
    </source>
</evidence>
<evidence type="ECO:0000313" key="10">
    <source>
        <dbReference type="Proteomes" id="UP000264779"/>
    </source>
</evidence>
<dbReference type="InterPro" id="IPR023753">
    <property type="entry name" value="FAD/NAD-binding_dom"/>
</dbReference>
<evidence type="ECO:0000313" key="8">
    <source>
        <dbReference type="EMBL" id="HBU51997.1"/>
    </source>
</evidence>